<dbReference type="GO" id="GO:0071230">
    <property type="term" value="P:cellular response to amino acid stimulus"/>
    <property type="evidence" value="ECO:0007669"/>
    <property type="project" value="UniProtKB-ARBA"/>
</dbReference>
<evidence type="ECO:0000256" key="10">
    <source>
        <dbReference type="ARBA" id="ARBA00022618"/>
    </source>
</evidence>
<evidence type="ECO:0000256" key="1">
    <source>
        <dbReference type="ARBA" id="ARBA00004123"/>
    </source>
</evidence>
<keyword evidence="13" id="KW-0833">Ubl conjugation pathway</keyword>
<dbReference type="Proteomes" id="UP000001646">
    <property type="component" value="Unplaced"/>
</dbReference>
<dbReference type="PANTHER" id="PTHR45632:SF5">
    <property type="entry name" value="KELCH-LIKE PROTEIN 22"/>
    <property type="match status" value="1"/>
</dbReference>
<keyword evidence="17" id="KW-0131">Cell cycle</keyword>
<dbReference type="InterPro" id="IPR011333">
    <property type="entry name" value="SKP1/BTB/POZ_sf"/>
</dbReference>
<evidence type="ECO:0000256" key="15">
    <source>
        <dbReference type="ARBA" id="ARBA00023228"/>
    </source>
</evidence>
<evidence type="ECO:0000256" key="17">
    <source>
        <dbReference type="ARBA" id="ARBA00023306"/>
    </source>
</evidence>
<dbReference type="InterPro" id="IPR006652">
    <property type="entry name" value="Kelch_1"/>
</dbReference>
<dbReference type="FunFam" id="1.25.40.420:FF:000018">
    <property type="entry name" value="Kelch-like family member 22"/>
    <property type="match status" value="1"/>
</dbReference>
<dbReference type="GeneID" id="100555945"/>
<evidence type="ECO:0000256" key="5">
    <source>
        <dbReference type="ARBA" id="ARBA00004514"/>
    </source>
</evidence>
<keyword evidence="8" id="KW-0880">Kelch repeat</keyword>
<reference evidence="20" key="2">
    <citation type="submission" date="2025-08" db="UniProtKB">
        <authorList>
            <consortium name="Ensembl"/>
        </authorList>
    </citation>
    <scope>IDENTIFICATION</scope>
</reference>
<dbReference type="GO" id="GO:0005827">
    <property type="term" value="C:polar microtubule"/>
    <property type="evidence" value="ECO:0000318"/>
    <property type="project" value="GO_Central"/>
</dbReference>
<organism evidence="20 21">
    <name type="scientific">Anolis carolinensis</name>
    <name type="common">Green anole</name>
    <name type="synonym">American chameleon</name>
    <dbReference type="NCBI Taxonomy" id="28377"/>
    <lineage>
        <taxon>Eukaryota</taxon>
        <taxon>Metazoa</taxon>
        <taxon>Chordata</taxon>
        <taxon>Craniata</taxon>
        <taxon>Vertebrata</taxon>
        <taxon>Euteleostomi</taxon>
        <taxon>Lepidosauria</taxon>
        <taxon>Squamata</taxon>
        <taxon>Bifurcata</taxon>
        <taxon>Unidentata</taxon>
        <taxon>Episquamata</taxon>
        <taxon>Toxicofera</taxon>
        <taxon>Iguania</taxon>
        <taxon>Dactyloidae</taxon>
        <taxon>Anolis</taxon>
    </lineage>
</organism>
<protein>
    <recommendedName>
        <fullName evidence="7">Kelch-like protein 22</fullName>
    </recommendedName>
</protein>
<dbReference type="UniPathway" id="UPA00143"/>
<dbReference type="GO" id="GO:0005634">
    <property type="term" value="C:nucleus"/>
    <property type="evidence" value="ECO:0007669"/>
    <property type="project" value="UniProtKB-SubCell"/>
</dbReference>
<evidence type="ECO:0000256" key="6">
    <source>
        <dbReference type="ARBA" id="ARBA00004906"/>
    </source>
</evidence>
<dbReference type="GeneTree" id="ENSGT00940000159598"/>
<dbReference type="Pfam" id="PF01344">
    <property type="entry name" value="Kelch_1"/>
    <property type="match status" value="1"/>
</dbReference>
<dbReference type="InterPro" id="IPR011705">
    <property type="entry name" value="BACK"/>
</dbReference>
<evidence type="ECO:0000256" key="7">
    <source>
        <dbReference type="ARBA" id="ARBA00019858"/>
    </source>
</evidence>
<dbReference type="OrthoDB" id="45365at2759"/>
<evidence type="ECO:0000313" key="21">
    <source>
        <dbReference type="Proteomes" id="UP000001646"/>
    </source>
</evidence>
<feature type="compositionally biased region" description="Basic and acidic residues" evidence="18">
    <location>
        <begin position="602"/>
        <end position="612"/>
    </location>
</feature>
<dbReference type="SMART" id="SM00612">
    <property type="entry name" value="Kelch"/>
    <property type="match status" value="5"/>
</dbReference>
<dbReference type="eggNOG" id="KOG4441">
    <property type="taxonomic scope" value="Eukaryota"/>
</dbReference>
<sequence>MAKYCSNPPFRSPFHPTPKESSGRTYRSAHHSQSLLSGLGALRDRGVLFDVILRVEGQPLQAHRILLAASCDYFRGMFTSGLKEMDQKEVQIQGISYNAMRRILDFIYTSELEIGLNSVEEILSAACQLQILEAIRFCCDFLASWVDAENLLEAYRLADLFGLGRLAEQLDAFVLKNFVSFSRTPAYRHLPLEKLYALLESNALQVRSENEAYEGALLYHFDAEQLEGDDLSLTESPKLLETVRFPLMEAHVLQRLHDKLGPCPLKETVAQALAYHENEAFQPVLQGPRTQIRSRFRCVAGFGGRHEPPLADLSSQAWFLNPFLKGWRHLTFAQAPLMSNQGVAVYNDFVYLIGGDNNVQGFGAEARCLRYDPRHNRWFQIQSLQQEHADMAVCVLGEHIYAVAGRNYHEDLREVERYDPRTNTWEYVAPLQKEVFAHAGAALDGKMYIACGRREEEFLKEFQCYDPGTNCWATLPDSPFRRAWHGMVALLGKLYVIGGSNTDCGFRQDVLEVSCYSPNSAQWTMVSPLPAGHGELGIAALDHRIYVLGGRSHNHGRLSAGVHIYDAHQDRWGDGPSLENSISGVAACVLTVPQSVILDVERRPPERCRSDSGGDLSPEDMSALDWEDLELSDEN</sequence>
<keyword evidence="10" id="KW-0132">Cell division</keyword>
<evidence type="ECO:0000256" key="13">
    <source>
        <dbReference type="ARBA" id="ARBA00022786"/>
    </source>
</evidence>
<comment type="pathway">
    <text evidence="6">Protein modification; protein ubiquitination.</text>
</comment>
<dbReference type="KEGG" id="acs:100555945"/>
<comment type="subcellular location">
    <subcellularLocation>
        <location evidence="3">Cytoplasm</location>
        <location evidence="3">Cytoskeleton</location>
        <location evidence="3">Microtubule organizing center</location>
        <location evidence="3">Centrosome</location>
    </subcellularLocation>
    <subcellularLocation>
        <location evidence="2">Cytoplasm</location>
        <location evidence="2">Cytoskeleton</location>
        <location evidence="2">Spindle</location>
    </subcellularLocation>
    <subcellularLocation>
        <location evidence="5">Cytoplasm</location>
        <location evidence="5">Cytosol</location>
    </subcellularLocation>
    <subcellularLocation>
        <location evidence="4">Lysosome</location>
    </subcellularLocation>
    <subcellularLocation>
        <location evidence="1">Nucleus</location>
    </subcellularLocation>
</comment>
<dbReference type="InParanoid" id="H9GK48"/>
<keyword evidence="14" id="KW-0206">Cytoskeleton</keyword>
<dbReference type="Bgee" id="ENSACAG00000013691">
    <property type="expression patterns" value="Expressed in skeletal muscle tissue and 12 other cell types or tissues"/>
</dbReference>
<proteinExistence type="predicted"/>
<dbReference type="GO" id="GO:0005764">
    <property type="term" value="C:lysosome"/>
    <property type="evidence" value="ECO:0007669"/>
    <property type="project" value="UniProtKB-SubCell"/>
</dbReference>
<dbReference type="GO" id="GO:0051301">
    <property type="term" value="P:cell division"/>
    <property type="evidence" value="ECO:0007669"/>
    <property type="project" value="UniProtKB-KW"/>
</dbReference>
<dbReference type="GO" id="GO:0005829">
    <property type="term" value="C:cytosol"/>
    <property type="evidence" value="ECO:0000318"/>
    <property type="project" value="GO_Central"/>
</dbReference>
<dbReference type="SUPFAM" id="SSF54695">
    <property type="entry name" value="POZ domain"/>
    <property type="match status" value="1"/>
</dbReference>
<feature type="domain" description="BTB" evidence="19">
    <location>
        <begin position="49"/>
        <end position="116"/>
    </location>
</feature>
<gene>
    <name evidence="20" type="primary">LOC100555945</name>
</gene>
<dbReference type="InterPro" id="IPR017096">
    <property type="entry name" value="BTB-kelch_protein"/>
</dbReference>
<dbReference type="Gene3D" id="3.30.710.10">
    <property type="entry name" value="Potassium Channel Kv1.1, Chain A"/>
    <property type="match status" value="1"/>
</dbReference>
<dbReference type="GO" id="GO:0006513">
    <property type="term" value="P:protein monoubiquitination"/>
    <property type="evidence" value="ECO:0000318"/>
    <property type="project" value="GO_Central"/>
</dbReference>
<dbReference type="GO" id="GO:0031463">
    <property type="term" value="C:Cul3-RING ubiquitin ligase complex"/>
    <property type="evidence" value="ECO:0000318"/>
    <property type="project" value="GO_Central"/>
</dbReference>
<keyword evidence="11" id="KW-0677">Repeat</keyword>
<keyword evidence="12" id="KW-0498">Mitosis</keyword>
<accession>H9GK48</accession>
<dbReference type="GO" id="GO:0005813">
    <property type="term" value="C:centrosome"/>
    <property type="evidence" value="ECO:0007669"/>
    <property type="project" value="UniProtKB-SubCell"/>
</dbReference>
<evidence type="ECO:0000256" key="16">
    <source>
        <dbReference type="ARBA" id="ARBA00023242"/>
    </source>
</evidence>
<dbReference type="SUPFAM" id="SSF117281">
    <property type="entry name" value="Kelch motif"/>
    <property type="match status" value="1"/>
</dbReference>
<dbReference type="Pfam" id="PF00651">
    <property type="entry name" value="BTB"/>
    <property type="match status" value="1"/>
</dbReference>
<dbReference type="SMART" id="SM00225">
    <property type="entry name" value="BTB"/>
    <property type="match status" value="1"/>
</dbReference>
<name>H9GK48_ANOCA</name>
<dbReference type="HOGENOM" id="CLU_004253_14_3_1"/>
<dbReference type="InterPro" id="IPR015915">
    <property type="entry name" value="Kelch-typ_b-propeller"/>
</dbReference>
<feature type="region of interest" description="Disordered" evidence="18">
    <location>
        <begin position="602"/>
        <end position="635"/>
    </location>
</feature>
<reference evidence="20" key="3">
    <citation type="submission" date="2025-09" db="UniProtKB">
        <authorList>
            <consortium name="Ensembl"/>
        </authorList>
    </citation>
    <scope>IDENTIFICATION</scope>
</reference>
<dbReference type="PROSITE" id="PS50097">
    <property type="entry name" value="BTB"/>
    <property type="match status" value="1"/>
</dbReference>
<reference evidence="20" key="1">
    <citation type="submission" date="2009-12" db="EMBL/GenBank/DDBJ databases">
        <title>The Genome Sequence of Anolis carolinensis (Green Anole Lizard).</title>
        <authorList>
            <consortium name="The Genome Sequencing Platform"/>
            <person name="Di Palma F."/>
            <person name="Alfoldi J."/>
            <person name="Heiman D."/>
            <person name="Young S."/>
            <person name="Grabherr M."/>
            <person name="Johnson J."/>
            <person name="Lander E.S."/>
            <person name="Lindblad-Toh K."/>
        </authorList>
    </citation>
    <scope>NUCLEOTIDE SEQUENCE [LARGE SCALE GENOMIC DNA]</scope>
    <source>
        <strain evidence="20">JBL SC #1</strain>
    </source>
</reference>
<evidence type="ECO:0000256" key="14">
    <source>
        <dbReference type="ARBA" id="ARBA00023212"/>
    </source>
</evidence>
<evidence type="ECO:0000256" key="9">
    <source>
        <dbReference type="ARBA" id="ARBA00022490"/>
    </source>
</evidence>
<dbReference type="PIRSF" id="PIRSF037037">
    <property type="entry name" value="Kelch-like_protein_gigaxonin"/>
    <property type="match status" value="1"/>
</dbReference>
<dbReference type="GO" id="GO:0072686">
    <property type="term" value="C:mitotic spindle"/>
    <property type="evidence" value="ECO:0000318"/>
    <property type="project" value="GO_Central"/>
</dbReference>
<evidence type="ECO:0000256" key="12">
    <source>
        <dbReference type="ARBA" id="ARBA00022776"/>
    </source>
</evidence>
<dbReference type="FunFam" id="2.120.10.80:FF:000040">
    <property type="entry name" value="Kelch-like family member 22"/>
    <property type="match status" value="1"/>
</dbReference>
<dbReference type="Pfam" id="PF07707">
    <property type="entry name" value="BACK"/>
    <property type="match status" value="1"/>
</dbReference>
<evidence type="ECO:0000256" key="11">
    <source>
        <dbReference type="ARBA" id="ARBA00022737"/>
    </source>
</evidence>
<dbReference type="Ensembl" id="ENSACAT00000013708.4">
    <property type="protein sequence ID" value="ENSACAP00000013434.3"/>
    <property type="gene ID" value="ENSACAG00000013691.4"/>
</dbReference>
<dbReference type="FunFam" id="3.30.710.10:FF:000083">
    <property type="entry name" value="Kelch-like family member 22"/>
    <property type="match status" value="1"/>
</dbReference>
<evidence type="ECO:0000256" key="8">
    <source>
        <dbReference type="ARBA" id="ARBA00022441"/>
    </source>
</evidence>
<evidence type="ECO:0000256" key="4">
    <source>
        <dbReference type="ARBA" id="ARBA00004371"/>
    </source>
</evidence>
<keyword evidence="9" id="KW-0963">Cytoplasm</keyword>
<dbReference type="STRING" id="28377.ENSACAP00000013434"/>
<keyword evidence="15" id="KW-0458">Lysosome</keyword>
<evidence type="ECO:0000259" key="19">
    <source>
        <dbReference type="PROSITE" id="PS50097"/>
    </source>
</evidence>
<dbReference type="GO" id="GO:1904263">
    <property type="term" value="P:positive regulation of TORC1 signaling"/>
    <property type="evidence" value="ECO:0000318"/>
    <property type="project" value="GO_Central"/>
</dbReference>
<dbReference type="SMART" id="SM00875">
    <property type="entry name" value="BACK"/>
    <property type="match status" value="1"/>
</dbReference>
<dbReference type="Pfam" id="PF24681">
    <property type="entry name" value="Kelch_KLHDC2_KLHL20_DRC7"/>
    <property type="match status" value="1"/>
</dbReference>
<evidence type="ECO:0000256" key="2">
    <source>
        <dbReference type="ARBA" id="ARBA00004186"/>
    </source>
</evidence>
<dbReference type="RefSeq" id="XP_003226464.1">
    <property type="nucleotide sequence ID" value="XM_003226416.4"/>
</dbReference>
<keyword evidence="21" id="KW-1185">Reference proteome</keyword>
<dbReference type="GO" id="GO:0043161">
    <property type="term" value="P:proteasome-mediated ubiquitin-dependent protein catabolic process"/>
    <property type="evidence" value="ECO:0000318"/>
    <property type="project" value="GO_Central"/>
</dbReference>
<dbReference type="PANTHER" id="PTHR45632">
    <property type="entry name" value="LD33804P"/>
    <property type="match status" value="1"/>
</dbReference>
<dbReference type="FunCoup" id="H9GK48">
    <property type="interactions" value="135"/>
</dbReference>
<dbReference type="AlphaFoldDB" id="H9GK48"/>
<keyword evidence="16" id="KW-0539">Nucleus</keyword>
<dbReference type="Gene3D" id="2.120.10.80">
    <property type="entry name" value="Kelch-type beta propeller"/>
    <property type="match status" value="1"/>
</dbReference>
<feature type="region of interest" description="Disordered" evidence="18">
    <location>
        <begin position="1"/>
        <end position="27"/>
    </location>
</feature>
<evidence type="ECO:0000256" key="3">
    <source>
        <dbReference type="ARBA" id="ARBA00004300"/>
    </source>
</evidence>
<evidence type="ECO:0000256" key="18">
    <source>
        <dbReference type="SAM" id="MobiDB-lite"/>
    </source>
</evidence>
<evidence type="ECO:0000313" key="20">
    <source>
        <dbReference type="Ensembl" id="ENSACAP00000013434.3"/>
    </source>
</evidence>
<dbReference type="InterPro" id="IPR000210">
    <property type="entry name" value="BTB/POZ_dom"/>
</dbReference>
<dbReference type="Gene3D" id="1.25.40.420">
    <property type="match status" value="1"/>
</dbReference>
<feature type="compositionally biased region" description="Acidic residues" evidence="18">
    <location>
        <begin position="625"/>
        <end position="635"/>
    </location>
</feature>